<keyword evidence="2" id="KW-1185">Reference proteome</keyword>
<protein>
    <submittedName>
        <fullName evidence="1">Uncharacterized protein</fullName>
    </submittedName>
</protein>
<dbReference type="EMBL" id="LWUJ01000011">
    <property type="protein sequence ID" value="OAL10349.1"/>
    <property type="molecule type" value="Genomic_DNA"/>
</dbReference>
<sequence>MFQEDRSENELLLKVRKDIARKLNINLKEPQQQERINALFKLYKKYSDQISVCGSIYYEIMECCEKLIGIYLEKQKKIDLIMDEKIDTPLKKIKLSNVNFQFKEIIKDLESKISFNRQLLNAYESKYINNVNIRADHRIRLKELEDICWDNWLKALSVNRELRNTIIGFENRKALLALSKAYIDYYIFVELHMKECFEVVKSLKKQGIVEYYEILRRYELPEDKKVDFKLFLQKKIESKLADAVELKTLFGSYLSANYKNLESAVSDVRSQFNKDQKEIISIINHYKKFLLQKQVIFTNEAEKLVLYLKKRYSEKIDLLCSRFHMHNSEAQLANKSFAIEDLELLKKVFSEEFDIQLNGLKVEYTQQLAPMLDNFWHVEEMISKNYALDRSLLEEKLSEVKQLKNVNLDILIKKFNEEKQQIQDVFDRKMDLVANVSALNNKQFQIILERLKKDCEIVCGEILNLNNRYWVRANAEFNCEARKILIRLRHKYAPWVKSWKKASNPWMHEYLILNMNHETLKAVGEALEGYSPESELYKKASQALLQYSEISRKIYKDRDDMEVKQLLLLNQIPSPDLNELLVESNKKLEELRRHYESYWNNYNHFYNSLNK</sequence>
<dbReference type="Proteomes" id="UP000077623">
    <property type="component" value="Unassembled WGS sequence"/>
</dbReference>
<organism evidence="1 2">
    <name type="scientific">Candidatus Mycoplasma haematobovis</name>
    <dbReference type="NCBI Taxonomy" id="432608"/>
    <lineage>
        <taxon>Bacteria</taxon>
        <taxon>Bacillati</taxon>
        <taxon>Mycoplasmatota</taxon>
        <taxon>Mollicutes</taxon>
        <taxon>Mycoplasmataceae</taxon>
        <taxon>Mycoplasma</taxon>
    </lineage>
</organism>
<reference evidence="2" key="1">
    <citation type="submission" date="2016-04" db="EMBL/GenBank/DDBJ databases">
        <authorList>
            <person name="Quiroz-Castaneda R.E."/>
            <person name="Martinez-Ocampo F."/>
        </authorList>
    </citation>
    <scope>NUCLEOTIDE SEQUENCE [LARGE SCALE GENOMIC DNA]</scope>
    <source>
        <strain evidence="2">INIFAP01</strain>
    </source>
</reference>
<dbReference type="RefSeq" id="WP_187150191.1">
    <property type="nucleotide sequence ID" value="NZ_LWUJ01000011.1"/>
</dbReference>
<accession>A0A1A9QF65</accession>
<gene>
    <name evidence="1" type="ORF">A6V39_02840</name>
</gene>
<comment type="caution">
    <text evidence="1">The sequence shown here is derived from an EMBL/GenBank/DDBJ whole genome shotgun (WGS) entry which is preliminary data.</text>
</comment>
<dbReference type="AlphaFoldDB" id="A0A1A9QF65"/>
<evidence type="ECO:0000313" key="1">
    <source>
        <dbReference type="EMBL" id="OAL10349.1"/>
    </source>
</evidence>
<name>A0A1A9QF65_9MOLU</name>
<proteinExistence type="predicted"/>
<evidence type="ECO:0000313" key="2">
    <source>
        <dbReference type="Proteomes" id="UP000077623"/>
    </source>
</evidence>
<dbReference type="STRING" id="432608.A6V39_02840"/>